<accession>A0ABT1D5Z4</accession>
<keyword evidence="3" id="KW-1185">Reference proteome</keyword>
<protein>
    <submittedName>
        <fullName evidence="2">Uncharacterized protein</fullName>
    </submittedName>
</protein>
<organism evidence="2 3">
    <name type="scientific">Siccirubricoccus soli</name>
    <dbReference type="NCBI Taxonomy" id="2899147"/>
    <lineage>
        <taxon>Bacteria</taxon>
        <taxon>Pseudomonadati</taxon>
        <taxon>Pseudomonadota</taxon>
        <taxon>Alphaproteobacteria</taxon>
        <taxon>Acetobacterales</taxon>
        <taxon>Roseomonadaceae</taxon>
        <taxon>Siccirubricoccus</taxon>
    </lineage>
</organism>
<feature type="coiled-coil region" evidence="1">
    <location>
        <begin position="75"/>
        <end position="115"/>
    </location>
</feature>
<reference evidence="2 3" key="1">
    <citation type="submission" date="2021-12" db="EMBL/GenBank/DDBJ databases">
        <title>Siccirubricoccus leaddurans sp. nov., a high concentration Zn2+ tolerance bacterium.</title>
        <authorList>
            <person name="Cao Y."/>
        </authorList>
    </citation>
    <scope>NUCLEOTIDE SEQUENCE [LARGE SCALE GENOMIC DNA]</scope>
    <source>
        <strain evidence="2 3">KC 17139</strain>
    </source>
</reference>
<name>A0ABT1D5Z4_9PROT</name>
<dbReference type="Proteomes" id="UP001523392">
    <property type="component" value="Unassembled WGS sequence"/>
</dbReference>
<feature type="coiled-coil region" evidence="1">
    <location>
        <begin position="140"/>
        <end position="167"/>
    </location>
</feature>
<evidence type="ECO:0000256" key="1">
    <source>
        <dbReference type="SAM" id="Coils"/>
    </source>
</evidence>
<sequence>MNALLAEMIAEARLLPGLDILSLPEALQVTGPDVTWDGPYYSRLLAEAYAFGADRLARLRFGPGEEPEAGLRAALRRAEAQLEDRLRQAVLTEERDRLQAEAAALHAALARAEVTLAGTQAALATVRAELATTQAAMVEMAALQAHLAVARGELAEMRRERDSLRAAAARHPLARLRRALGVGTEAADPALPRV</sequence>
<keyword evidence="1" id="KW-0175">Coiled coil</keyword>
<evidence type="ECO:0000313" key="2">
    <source>
        <dbReference type="EMBL" id="MCO6417350.1"/>
    </source>
</evidence>
<evidence type="ECO:0000313" key="3">
    <source>
        <dbReference type="Proteomes" id="UP001523392"/>
    </source>
</evidence>
<comment type="caution">
    <text evidence="2">The sequence shown here is derived from an EMBL/GenBank/DDBJ whole genome shotgun (WGS) entry which is preliminary data.</text>
</comment>
<gene>
    <name evidence="2" type="ORF">JYK14_14420</name>
</gene>
<dbReference type="EMBL" id="JAFIRR010000089">
    <property type="protein sequence ID" value="MCO6417350.1"/>
    <property type="molecule type" value="Genomic_DNA"/>
</dbReference>
<proteinExistence type="predicted"/>